<dbReference type="SUPFAM" id="SSF53335">
    <property type="entry name" value="S-adenosyl-L-methionine-dependent methyltransferases"/>
    <property type="match status" value="1"/>
</dbReference>
<dbReference type="Proteomes" id="UP000325735">
    <property type="component" value="Segment"/>
</dbReference>
<evidence type="ECO:0000313" key="6">
    <source>
        <dbReference type="EMBL" id="QFG09604.1"/>
    </source>
</evidence>
<keyword evidence="4 5" id="KW-0949">S-adenosyl-L-methionine</keyword>
<dbReference type="Gene3D" id="3.90.120.10">
    <property type="entry name" value="DNA Methylase, subunit A, domain 2"/>
    <property type="match status" value="1"/>
</dbReference>
<dbReference type="GO" id="GO:0003886">
    <property type="term" value="F:DNA (cytosine-5-)-methyltransferase activity"/>
    <property type="evidence" value="ECO:0007669"/>
    <property type="project" value="UniProtKB-EC"/>
</dbReference>
<dbReference type="PROSITE" id="PS51679">
    <property type="entry name" value="SAM_MT_C5"/>
    <property type="match status" value="1"/>
</dbReference>
<dbReference type="InterPro" id="IPR050390">
    <property type="entry name" value="C5-Methyltransferase"/>
</dbReference>
<keyword evidence="7" id="KW-1185">Reference proteome</keyword>
<name>A0A5J6THT3_9CAUD</name>
<reference evidence="6 7" key="1">
    <citation type="submission" date="2019-07" db="EMBL/GenBank/DDBJ databases">
        <authorList>
            <person name="Stoner T.H."/>
            <person name="Garlena R.A."/>
            <person name="Russell D.A."/>
            <person name="Pope W.H."/>
            <person name="Jacobs-Sera D."/>
            <person name="Hatfull G.F."/>
        </authorList>
    </citation>
    <scope>NUCLEOTIDE SEQUENCE [LARGE SCALE GENOMIC DNA]</scope>
</reference>
<accession>A0A5J6THT3</accession>
<keyword evidence="3 5" id="KW-0808">Transferase</keyword>
<keyword evidence="2 5" id="KW-0489">Methyltransferase</keyword>
<dbReference type="GeneID" id="55813823"/>
<protein>
    <recommendedName>
        <fullName evidence="1">DNA (cytosine-5-)-methyltransferase</fullName>
        <ecNumber evidence="1">2.1.1.37</ecNumber>
    </recommendedName>
</protein>
<proteinExistence type="inferred from homology"/>
<evidence type="ECO:0000256" key="2">
    <source>
        <dbReference type="ARBA" id="ARBA00022603"/>
    </source>
</evidence>
<dbReference type="PRINTS" id="PR00105">
    <property type="entry name" value="C5METTRFRASE"/>
</dbReference>
<dbReference type="EMBL" id="MN234178">
    <property type="protein sequence ID" value="QFG09604.1"/>
    <property type="molecule type" value="Genomic_DNA"/>
</dbReference>
<evidence type="ECO:0000256" key="5">
    <source>
        <dbReference type="PROSITE-ProRule" id="PRU01016"/>
    </source>
</evidence>
<dbReference type="InterPro" id="IPR001525">
    <property type="entry name" value="C5_MeTfrase"/>
</dbReference>
<dbReference type="GO" id="GO:0032259">
    <property type="term" value="P:methylation"/>
    <property type="evidence" value="ECO:0007669"/>
    <property type="project" value="UniProtKB-KW"/>
</dbReference>
<feature type="active site" evidence="5">
    <location>
        <position position="75"/>
    </location>
</feature>
<dbReference type="EC" id="2.1.1.37" evidence="1"/>
<dbReference type="GO" id="GO:0044027">
    <property type="term" value="P:negative regulation of gene expression via chromosomal CpG island methylation"/>
    <property type="evidence" value="ECO:0007669"/>
    <property type="project" value="TreeGrafter"/>
</dbReference>
<gene>
    <name evidence="6" type="primary">60</name>
    <name evidence="6" type="ORF">PBI_TRIPLEJ_60</name>
</gene>
<dbReference type="RefSeq" id="YP_009884463.1">
    <property type="nucleotide sequence ID" value="NC_049470.1"/>
</dbReference>
<comment type="similarity">
    <text evidence="5">Belongs to the class I-like SAM-binding methyltransferase superfamily. C5-methyltransferase family.</text>
</comment>
<organism evidence="6 7">
    <name type="scientific">Arthrobacter phage TripleJ</name>
    <dbReference type="NCBI Taxonomy" id="2599838"/>
    <lineage>
        <taxon>Viruses</taxon>
        <taxon>Duplodnaviria</taxon>
        <taxon>Heunggongvirae</taxon>
        <taxon>Uroviricota</taxon>
        <taxon>Caudoviricetes</taxon>
        <taxon>Triplejayvirus</taxon>
        <taxon>Triplejayvirus tripleJ</taxon>
    </lineage>
</organism>
<dbReference type="Gene3D" id="3.40.50.150">
    <property type="entry name" value="Vaccinia Virus protein VP39"/>
    <property type="match status" value="1"/>
</dbReference>
<dbReference type="GO" id="GO:0003677">
    <property type="term" value="F:DNA binding"/>
    <property type="evidence" value="ECO:0007669"/>
    <property type="project" value="TreeGrafter"/>
</dbReference>
<evidence type="ECO:0000256" key="3">
    <source>
        <dbReference type="ARBA" id="ARBA00022679"/>
    </source>
</evidence>
<dbReference type="InterPro" id="IPR029063">
    <property type="entry name" value="SAM-dependent_MTases_sf"/>
</dbReference>
<dbReference type="KEGG" id="vg:55813823"/>
<evidence type="ECO:0000256" key="4">
    <source>
        <dbReference type="ARBA" id="ARBA00022691"/>
    </source>
</evidence>
<dbReference type="PANTHER" id="PTHR10629">
    <property type="entry name" value="CYTOSINE-SPECIFIC METHYLTRANSFERASE"/>
    <property type="match status" value="1"/>
</dbReference>
<evidence type="ECO:0000256" key="1">
    <source>
        <dbReference type="ARBA" id="ARBA00011975"/>
    </source>
</evidence>
<evidence type="ECO:0000313" key="7">
    <source>
        <dbReference type="Proteomes" id="UP000325735"/>
    </source>
</evidence>
<dbReference type="Pfam" id="PF00145">
    <property type="entry name" value="DNA_methylase"/>
    <property type="match status" value="1"/>
</dbReference>
<sequence length="415" mass="46523">MSLTVSDFFCGAGGSSTGIMQVPGLHVKLALNHWERAIETHGYNHPNTDHACADIAHIRPEFTPRTDLLWASPECTNFTVAKGVKREQWDGQDSLFTDGIPDEAAQRSRATMYDVPRFAEIHEYQAIMTENVVEVTAWKPFRGWLQSMGDLGYEHRIISLNSMHAQAFGPGAPQSRDRVYIVFWRKGNKAPDFDRLRPMAECPSHGMVRCIQAFKDPKRIVGKYRQQYVYRCPHTSCRNAVLEPAVKSAAEAIDWGIQGKRIGDRKKPLAAATMRQIVDGLNRYPNAESILTQFYGSPSPKPTTDPYSTFTTRDRHGLVVTLRSNAVATPANEKPFTTITAGGNHHGLMTYTQADIDDVAFRMIQPHEQMWGMDFPRDYTILGTMKERTMQAGNAVTPPAARDLAYLVSDSLQAF</sequence>
<dbReference type="PANTHER" id="PTHR10629:SF52">
    <property type="entry name" value="DNA (CYTOSINE-5)-METHYLTRANSFERASE 1"/>
    <property type="match status" value="1"/>
</dbReference>